<dbReference type="SUPFAM" id="SSF46894">
    <property type="entry name" value="C-terminal effector domain of the bipartite response regulators"/>
    <property type="match status" value="1"/>
</dbReference>
<dbReference type="InterPro" id="IPR000792">
    <property type="entry name" value="Tscrpt_reg_LuxR_C"/>
</dbReference>
<dbReference type="Pfam" id="PF00196">
    <property type="entry name" value="GerE"/>
    <property type="match status" value="1"/>
</dbReference>
<proteinExistence type="predicted"/>
<dbReference type="PRINTS" id="PR00038">
    <property type="entry name" value="HTHLUXR"/>
</dbReference>
<dbReference type="InterPro" id="IPR039420">
    <property type="entry name" value="WalR-like"/>
</dbReference>
<dbReference type="Proteomes" id="UP000050509">
    <property type="component" value="Unassembled WGS sequence"/>
</dbReference>
<dbReference type="AlphaFoldDB" id="A0A0P9D2L5"/>
<dbReference type="SMART" id="SM00421">
    <property type="entry name" value="HTH_LUXR"/>
    <property type="match status" value="1"/>
</dbReference>
<protein>
    <submittedName>
        <fullName evidence="3">LuxR family transcriptional regulator</fullName>
    </submittedName>
</protein>
<dbReference type="Gene3D" id="1.10.10.10">
    <property type="entry name" value="Winged helix-like DNA-binding domain superfamily/Winged helix DNA-binding domain"/>
    <property type="match status" value="1"/>
</dbReference>
<gene>
    <name evidence="3" type="ORF">SE17_31900</name>
</gene>
<evidence type="ECO:0000256" key="1">
    <source>
        <dbReference type="ARBA" id="ARBA00023125"/>
    </source>
</evidence>
<name>A0A0P9D2L5_9CHLR</name>
<evidence type="ECO:0000313" key="3">
    <source>
        <dbReference type="EMBL" id="KPV49563.1"/>
    </source>
</evidence>
<dbReference type="InterPro" id="IPR036388">
    <property type="entry name" value="WH-like_DNA-bd_sf"/>
</dbReference>
<dbReference type="PANTHER" id="PTHR43214">
    <property type="entry name" value="TWO-COMPONENT RESPONSE REGULATOR"/>
    <property type="match status" value="1"/>
</dbReference>
<evidence type="ECO:0000313" key="4">
    <source>
        <dbReference type="Proteomes" id="UP000050509"/>
    </source>
</evidence>
<dbReference type="GO" id="GO:0006355">
    <property type="term" value="P:regulation of DNA-templated transcription"/>
    <property type="evidence" value="ECO:0007669"/>
    <property type="project" value="InterPro"/>
</dbReference>
<comment type="caution">
    <text evidence="3">The sequence shown here is derived from an EMBL/GenBank/DDBJ whole genome shotgun (WGS) entry which is preliminary data.</text>
</comment>
<feature type="domain" description="HTH luxR-type" evidence="2">
    <location>
        <begin position="1"/>
        <end position="64"/>
    </location>
</feature>
<dbReference type="PROSITE" id="PS50043">
    <property type="entry name" value="HTH_LUXR_2"/>
    <property type="match status" value="1"/>
</dbReference>
<keyword evidence="1" id="KW-0238">DNA-binding</keyword>
<keyword evidence="4" id="KW-1185">Reference proteome</keyword>
<dbReference type="InterPro" id="IPR016032">
    <property type="entry name" value="Sig_transdc_resp-reg_C-effctor"/>
</dbReference>
<dbReference type="PANTHER" id="PTHR43214:SF43">
    <property type="entry name" value="TWO-COMPONENT RESPONSE REGULATOR"/>
    <property type="match status" value="1"/>
</dbReference>
<organism evidence="3 4">
    <name type="scientific">Kouleothrix aurantiaca</name>
    <dbReference type="NCBI Taxonomy" id="186479"/>
    <lineage>
        <taxon>Bacteria</taxon>
        <taxon>Bacillati</taxon>
        <taxon>Chloroflexota</taxon>
        <taxon>Chloroflexia</taxon>
        <taxon>Chloroflexales</taxon>
        <taxon>Roseiflexineae</taxon>
        <taxon>Roseiflexaceae</taxon>
        <taxon>Kouleothrix</taxon>
    </lineage>
</organism>
<dbReference type="PROSITE" id="PS00622">
    <property type="entry name" value="HTH_LUXR_1"/>
    <property type="match status" value="1"/>
</dbReference>
<evidence type="ECO:0000259" key="2">
    <source>
        <dbReference type="PROSITE" id="PS50043"/>
    </source>
</evidence>
<accession>A0A0P9D2L5</accession>
<reference evidence="3 4" key="1">
    <citation type="submission" date="2015-09" db="EMBL/GenBank/DDBJ databases">
        <title>Draft genome sequence of Kouleothrix aurantiaca JCM 19913.</title>
        <authorList>
            <person name="Hemp J."/>
        </authorList>
    </citation>
    <scope>NUCLEOTIDE SEQUENCE [LARGE SCALE GENOMIC DNA]</scope>
    <source>
        <strain evidence="3 4">COM-B</strain>
    </source>
</reference>
<feature type="non-terminal residue" evidence="3">
    <location>
        <position position="1"/>
    </location>
</feature>
<dbReference type="EMBL" id="LJCR01001888">
    <property type="protein sequence ID" value="KPV49563.1"/>
    <property type="molecule type" value="Genomic_DNA"/>
</dbReference>
<dbReference type="GO" id="GO:0003677">
    <property type="term" value="F:DNA binding"/>
    <property type="evidence" value="ECO:0007669"/>
    <property type="project" value="UniProtKB-KW"/>
</dbReference>
<dbReference type="PATRIC" id="fig|186479.3.peg.3301"/>
<sequence>ALAEALTPREREVLRLIAAGASNQAIAQQLVLTLGTVKKYANSIFGKLGVRSRTQAIVRGRELGLL</sequence>
<dbReference type="CDD" id="cd06170">
    <property type="entry name" value="LuxR_C_like"/>
    <property type="match status" value="1"/>
</dbReference>